<dbReference type="EnsemblMetazoa" id="GPPI004017-RA">
    <property type="protein sequence ID" value="GPPI004017-PA"/>
    <property type="gene ID" value="GPPI004017"/>
</dbReference>
<evidence type="ECO:0000313" key="4">
    <source>
        <dbReference type="Proteomes" id="UP000092460"/>
    </source>
</evidence>
<comment type="similarity">
    <text evidence="1">Belongs to the complex I LYR family.</text>
</comment>
<protein>
    <recommendedName>
        <fullName evidence="2">Complex 1 LYR protein domain-containing protein</fullName>
    </recommendedName>
</protein>
<dbReference type="InterPro" id="IPR008011">
    <property type="entry name" value="Complex1_LYR_dom"/>
</dbReference>
<evidence type="ECO:0000259" key="2">
    <source>
        <dbReference type="Pfam" id="PF05347"/>
    </source>
</evidence>
<dbReference type="VEuPathDB" id="VectorBase:GPPI004017"/>
<reference evidence="3" key="2">
    <citation type="submission" date="2020-05" db="UniProtKB">
        <authorList>
            <consortium name="EnsemblMetazoa"/>
        </authorList>
    </citation>
    <scope>IDENTIFICATION</scope>
    <source>
        <strain evidence="3">IAEA</strain>
    </source>
</reference>
<dbReference type="GO" id="GO:1990221">
    <property type="term" value="C:L-cysteine desulfurase complex"/>
    <property type="evidence" value="ECO:0007669"/>
    <property type="project" value="TreeGrafter"/>
</dbReference>
<dbReference type="GO" id="GO:0016226">
    <property type="term" value="P:iron-sulfur cluster assembly"/>
    <property type="evidence" value="ECO:0007669"/>
    <property type="project" value="InterPro"/>
</dbReference>
<dbReference type="PANTHER" id="PTHR13166">
    <property type="entry name" value="PROTEIN C6ORF149"/>
    <property type="match status" value="1"/>
</dbReference>
<dbReference type="AlphaFoldDB" id="A0A1B0APL2"/>
<evidence type="ECO:0000256" key="1">
    <source>
        <dbReference type="ARBA" id="ARBA00009508"/>
    </source>
</evidence>
<dbReference type="Pfam" id="PF05347">
    <property type="entry name" value="Complex1_LYR"/>
    <property type="match status" value="1"/>
</dbReference>
<dbReference type="GO" id="GO:0005739">
    <property type="term" value="C:mitochondrion"/>
    <property type="evidence" value="ECO:0007669"/>
    <property type="project" value="TreeGrafter"/>
</dbReference>
<dbReference type="CDD" id="cd20264">
    <property type="entry name" value="Complex1_LYR_LYRM4"/>
    <property type="match status" value="1"/>
</dbReference>
<sequence>MATRRLVLSMYRNLLREAEKLPTYNFRMYALRKIKDSYRENSTISDFDKIKELVGVAKYNLALINRQVIIGHLYSAEKLVIEKKPTLDPLED</sequence>
<organism evidence="3 4">
    <name type="scientific">Glossina palpalis gambiensis</name>
    <dbReference type="NCBI Taxonomy" id="67801"/>
    <lineage>
        <taxon>Eukaryota</taxon>
        <taxon>Metazoa</taxon>
        <taxon>Ecdysozoa</taxon>
        <taxon>Arthropoda</taxon>
        <taxon>Hexapoda</taxon>
        <taxon>Insecta</taxon>
        <taxon>Pterygota</taxon>
        <taxon>Neoptera</taxon>
        <taxon>Endopterygota</taxon>
        <taxon>Diptera</taxon>
        <taxon>Brachycera</taxon>
        <taxon>Muscomorpha</taxon>
        <taxon>Hippoboscoidea</taxon>
        <taxon>Glossinidae</taxon>
        <taxon>Glossina</taxon>
    </lineage>
</organism>
<keyword evidence="4" id="KW-1185">Reference proteome</keyword>
<dbReference type="EMBL" id="JXJN01001483">
    <property type="status" value="NOT_ANNOTATED_CDS"/>
    <property type="molecule type" value="Genomic_DNA"/>
</dbReference>
<feature type="domain" description="Complex 1 LYR protein" evidence="2">
    <location>
        <begin position="7"/>
        <end position="61"/>
    </location>
</feature>
<dbReference type="InterPro" id="IPR045297">
    <property type="entry name" value="Complex1_LYR_LYRM4"/>
</dbReference>
<evidence type="ECO:0000313" key="3">
    <source>
        <dbReference type="EnsemblMetazoa" id="GPPI004017-PA"/>
    </source>
</evidence>
<accession>A0A1B0APL2</accession>
<dbReference type="PANTHER" id="PTHR13166:SF7">
    <property type="entry name" value="LYR MOTIF-CONTAINING PROTEIN 4"/>
    <property type="match status" value="1"/>
</dbReference>
<dbReference type="STRING" id="67801.A0A1B0APL2"/>
<proteinExistence type="inferred from homology"/>
<reference evidence="4" key="1">
    <citation type="submission" date="2015-01" db="EMBL/GenBank/DDBJ databases">
        <authorList>
            <person name="Aksoy S."/>
            <person name="Warren W."/>
            <person name="Wilson R.K."/>
        </authorList>
    </citation>
    <scope>NUCLEOTIDE SEQUENCE [LARGE SCALE GENOMIC DNA]</scope>
    <source>
        <strain evidence="4">IAEA</strain>
    </source>
</reference>
<dbReference type="Proteomes" id="UP000092460">
    <property type="component" value="Unassembled WGS sequence"/>
</dbReference>
<name>A0A1B0APL2_9MUSC</name>
<dbReference type="InterPro" id="IPR051522">
    <property type="entry name" value="ISC_assembly_LYR"/>
</dbReference>